<feature type="compositionally biased region" description="Polar residues" evidence="9">
    <location>
        <begin position="322"/>
        <end position="348"/>
    </location>
</feature>
<evidence type="ECO:0000313" key="14">
    <source>
        <dbReference type="Proteomes" id="UP000325081"/>
    </source>
</evidence>
<dbReference type="InterPro" id="IPR001611">
    <property type="entry name" value="Leu-rich_rpt"/>
</dbReference>
<dbReference type="InterPro" id="IPR000719">
    <property type="entry name" value="Prot_kinase_dom"/>
</dbReference>
<feature type="compositionally biased region" description="Basic and acidic residues" evidence="9">
    <location>
        <begin position="349"/>
        <end position="358"/>
    </location>
</feature>
<dbReference type="GO" id="GO:0004672">
    <property type="term" value="F:protein kinase activity"/>
    <property type="evidence" value="ECO:0007669"/>
    <property type="project" value="InterPro"/>
</dbReference>
<name>A0A5A7PDY6_STRAF</name>
<evidence type="ECO:0000259" key="12">
    <source>
        <dbReference type="PROSITE" id="PS50011"/>
    </source>
</evidence>
<keyword evidence="6 10" id="KW-1133">Transmembrane helix</keyword>
<proteinExistence type="inferred from homology"/>
<evidence type="ECO:0000313" key="13">
    <source>
        <dbReference type="EMBL" id="GER30910.1"/>
    </source>
</evidence>
<evidence type="ECO:0000256" key="8">
    <source>
        <dbReference type="ARBA" id="ARBA00023180"/>
    </source>
</evidence>
<keyword evidence="14" id="KW-1185">Reference proteome</keyword>
<gene>
    <name evidence="13" type="ORF">STAS_06875</name>
</gene>
<evidence type="ECO:0000256" key="3">
    <source>
        <dbReference type="ARBA" id="ARBA00022614"/>
    </source>
</evidence>
<dbReference type="Proteomes" id="UP000325081">
    <property type="component" value="Unassembled WGS sequence"/>
</dbReference>
<feature type="domain" description="Protein kinase" evidence="12">
    <location>
        <begin position="385"/>
        <end position="652"/>
    </location>
</feature>
<keyword evidence="13" id="KW-0808">Transferase</keyword>
<evidence type="ECO:0000256" key="1">
    <source>
        <dbReference type="ARBA" id="ARBA00004167"/>
    </source>
</evidence>
<protein>
    <submittedName>
        <fullName evidence="13">Leucine-rich repeat protein kinase family protein</fullName>
    </submittedName>
</protein>
<comment type="similarity">
    <text evidence="2">Belongs to the RLP family.</text>
</comment>
<dbReference type="FunFam" id="3.80.10.10:FF:000111">
    <property type="entry name" value="LRR receptor-like serine/threonine-protein kinase ERECTA"/>
    <property type="match status" value="1"/>
</dbReference>
<dbReference type="SUPFAM" id="SSF56112">
    <property type="entry name" value="Protein kinase-like (PK-like)"/>
    <property type="match status" value="1"/>
</dbReference>
<comment type="caution">
    <text evidence="13">The sequence shown here is derived from an EMBL/GenBank/DDBJ whole genome shotgun (WGS) entry which is preliminary data.</text>
</comment>
<keyword evidence="3" id="KW-0433">Leucine-rich repeat</keyword>
<feature type="signal peptide" evidence="11">
    <location>
        <begin position="1"/>
        <end position="22"/>
    </location>
</feature>
<evidence type="ECO:0000256" key="4">
    <source>
        <dbReference type="ARBA" id="ARBA00022692"/>
    </source>
</evidence>
<evidence type="ECO:0000256" key="11">
    <source>
        <dbReference type="SAM" id="SignalP"/>
    </source>
</evidence>
<dbReference type="OrthoDB" id="4062651at2759"/>
<evidence type="ECO:0000256" key="9">
    <source>
        <dbReference type="SAM" id="MobiDB-lite"/>
    </source>
</evidence>
<keyword evidence="4 10" id="KW-0812">Transmembrane</keyword>
<keyword evidence="11" id="KW-0732">Signal</keyword>
<dbReference type="GO" id="GO:0016020">
    <property type="term" value="C:membrane"/>
    <property type="evidence" value="ECO:0007669"/>
    <property type="project" value="UniProtKB-SubCell"/>
</dbReference>
<dbReference type="Gene3D" id="1.10.510.10">
    <property type="entry name" value="Transferase(Phosphotransferase) domain 1"/>
    <property type="match status" value="1"/>
</dbReference>
<comment type="subcellular location">
    <subcellularLocation>
        <location evidence="1">Membrane</location>
        <topology evidence="1">Single-pass membrane protein</topology>
    </subcellularLocation>
</comment>
<organism evidence="13 14">
    <name type="scientific">Striga asiatica</name>
    <name type="common">Asiatic witchweed</name>
    <name type="synonym">Buchnera asiatica</name>
    <dbReference type="NCBI Taxonomy" id="4170"/>
    <lineage>
        <taxon>Eukaryota</taxon>
        <taxon>Viridiplantae</taxon>
        <taxon>Streptophyta</taxon>
        <taxon>Embryophyta</taxon>
        <taxon>Tracheophyta</taxon>
        <taxon>Spermatophyta</taxon>
        <taxon>Magnoliopsida</taxon>
        <taxon>eudicotyledons</taxon>
        <taxon>Gunneridae</taxon>
        <taxon>Pentapetalae</taxon>
        <taxon>asterids</taxon>
        <taxon>lamiids</taxon>
        <taxon>Lamiales</taxon>
        <taxon>Orobanchaceae</taxon>
        <taxon>Buchnereae</taxon>
        <taxon>Striga</taxon>
    </lineage>
</organism>
<feature type="chain" id="PRO_5022670993" evidence="11">
    <location>
        <begin position="23"/>
        <end position="667"/>
    </location>
</feature>
<dbReference type="PANTHER" id="PTHR48007:SF50">
    <property type="entry name" value="PROTEIN KINASE DOMAIN-CONTAINING PROTEIN"/>
    <property type="match status" value="1"/>
</dbReference>
<sequence>MSHNHFPHYLLFSLLTLSLSAAARDAEDPSESLTSLPPDAVSLLAFKSEADLDNRLHYATNERFDYCQWLGVKCVQGRVVRYEVPGAGLRGTVAAASLGRLDQLRVLTVRNNSLFGPLPDLSALVNLKTLSLDYNFFSGAFPLSVVSLHRLILLDLSHNNFTGTLPENLAALDRLGYLRLDSNRFSGPIPPLNQTSLEVFNVSSNSLSGPVPPTPTLKKFTISSFSHNPRLCGEVLNKPCRNYPFFNSSGGDAAAPSSPAPLLENVQSQQGLNDASPAAQKKRRKNVGIVLGLLTGTLILTAAVLSIVALIRKRREEKNEEIQPQINSKLETNFTEQTTYSSNANPESPESKKSKPIEQKRMMKSGNLIFCSGEEELYTLEQLMRASAELLGRGSIGTTYKAVMANQLIVTVKRLDACKTAVTSGEEFEQYMETVGVLRHPNLVSVRAYFQAQQERLIIYDYQPNGSLFNLIHGSRSTRAKPLHWTSCLKIAEDVAQGLAYIHQASKLVHGNLKSSNVLLGPDFEAQITDYCLHALAGPTSPDSDPDSSSPGYKAPEIRKPPGRGPTAKSDVYAFGVLLLELLTGKAFEQQPYLAPPDVPNWVRAMRDDDDEDDVRLRMLVEVASICSLTSPEQRPTMWQVLKMITNVKEIMDDGGGSRGGGGEGLD</sequence>
<accession>A0A5A7PDY6</accession>
<dbReference type="InterPro" id="IPR032675">
    <property type="entry name" value="LRR_dom_sf"/>
</dbReference>
<dbReference type="Pfam" id="PF13855">
    <property type="entry name" value="LRR_8"/>
    <property type="match status" value="1"/>
</dbReference>
<evidence type="ECO:0000256" key="6">
    <source>
        <dbReference type="ARBA" id="ARBA00022989"/>
    </source>
</evidence>
<dbReference type="Gene3D" id="3.30.200.20">
    <property type="entry name" value="Phosphorylase Kinase, domain 1"/>
    <property type="match status" value="1"/>
</dbReference>
<evidence type="ECO:0000256" key="10">
    <source>
        <dbReference type="SAM" id="Phobius"/>
    </source>
</evidence>
<evidence type="ECO:0000256" key="7">
    <source>
        <dbReference type="ARBA" id="ARBA00023136"/>
    </source>
</evidence>
<keyword evidence="7 10" id="KW-0472">Membrane</keyword>
<feature type="region of interest" description="Disordered" evidence="9">
    <location>
        <begin position="537"/>
        <end position="566"/>
    </location>
</feature>
<keyword evidence="13" id="KW-0418">Kinase</keyword>
<feature type="region of interest" description="Disordered" evidence="9">
    <location>
        <begin position="318"/>
        <end position="358"/>
    </location>
</feature>
<keyword evidence="5" id="KW-0677">Repeat</keyword>
<dbReference type="InterPro" id="IPR011009">
    <property type="entry name" value="Kinase-like_dom_sf"/>
</dbReference>
<dbReference type="Pfam" id="PF07714">
    <property type="entry name" value="PK_Tyr_Ser-Thr"/>
    <property type="match status" value="1"/>
</dbReference>
<dbReference type="GO" id="GO:0005524">
    <property type="term" value="F:ATP binding"/>
    <property type="evidence" value="ECO:0007669"/>
    <property type="project" value="InterPro"/>
</dbReference>
<dbReference type="PROSITE" id="PS50011">
    <property type="entry name" value="PROTEIN_KINASE_DOM"/>
    <property type="match status" value="1"/>
</dbReference>
<dbReference type="Gene3D" id="3.80.10.10">
    <property type="entry name" value="Ribonuclease Inhibitor"/>
    <property type="match status" value="2"/>
</dbReference>
<keyword evidence="8" id="KW-0325">Glycoprotein</keyword>
<reference evidence="14" key="1">
    <citation type="journal article" date="2019" name="Curr. Biol.">
        <title>Genome Sequence of Striga asiatica Provides Insight into the Evolution of Plant Parasitism.</title>
        <authorList>
            <person name="Yoshida S."/>
            <person name="Kim S."/>
            <person name="Wafula E.K."/>
            <person name="Tanskanen J."/>
            <person name="Kim Y.M."/>
            <person name="Honaas L."/>
            <person name="Yang Z."/>
            <person name="Spallek T."/>
            <person name="Conn C.E."/>
            <person name="Ichihashi Y."/>
            <person name="Cheong K."/>
            <person name="Cui S."/>
            <person name="Der J.P."/>
            <person name="Gundlach H."/>
            <person name="Jiao Y."/>
            <person name="Hori C."/>
            <person name="Ishida J.K."/>
            <person name="Kasahara H."/>
            <person name="Kiba T."/>
            <person name="Kim M.S."/>
            <person name="Koo N."/>
            <person name="Laohavisit A."/>
            <person name="Lee Y.H."/>
            <person name="Lumba S."/>
            <person name="McCourt P."/>
            <person name="Mortimer J.C."/>
            <person name="Mutuku J.M."/>
            <person name="Nomura T."/>
            <person name="Sasaki-Sekimoto Y."/>
            <person name="Seto Y."/>
            <person name="Wang Y."/>
            <person name="Wakatake T."/>
            <person name="Sakakibara H."/>
            <person name="Demura T."/>
            <person name="Yamaguchi S."/>
            <person name="Yoneyama K."/>
            <person name="Manabe R.I."/>
            <person name="Nelson D.C."/>
            <person name="Schulman A.H."/>
            <person name="Timko M.P."/>
            <person name="dePamphilis C.W."/>
            <person name="Choi D."/>
            <person name="Shirasu K."/>
        </authorList>
    </citation>
    <scope>NUCLEOTIDE SEQUENCE [LARGE SCALE GENOMIC DNA]</scope>
    <source>
        <strain evidence="14">cv. UVA1</strain>
    </source>
</reference>
<feature type="compositionally biased region" description="Low complexity" evidence="9">
    <location>
        <begin position="541"/>
        <end position="551"/>
    </location>
</feature>
<evidence type="ECO:0000256" key="2">
    <source>
        <dbReference type="ARBA" id="ARBA00009592"/>
    </source>
</evidence>
<dbReference type="InterPro" id="IPR046959">
    <property type="entry name" value="PRK1-6/SRF4-like"/>
</dbReference>
<dbReference type="EMBL" id="BKCP01004405">
    <property type="protein sequence ID" value="GER30910.1"/>
    <property type="molecule type" value="Genomic_DNA"/>
</dbReference>
<dbReference type="InterPro" id="IPR001245">
    <property type="entry name" value="Ser-Thr/Tyr_kinase_cat_dom"/>
</dbReference>
<dbReference type="AlphaFoldDB" id="A0A5A7PDY6"/>
<feature type="transmembrane region" description="Helical" evidence="10">
    <location>
        <begin position="287"/>
        <end position="311"/>
    </location>
</feature>
<evidence type="ECO:0000256" key="5">
    <source>
        <dbReference type="ARBA" id="ARBA00022737"/>
    </source>
</evidence>
<dbReference type="SUPFAM" id="SSF52058">
    <property type="entry name" value="L domain-like"/>
    <property type="match status" value="1"/>
</dbReference>
<dbReference type="PANTHER" id="PTHR48007">
    <property type="entry name" value="LEUCINE-RICH REPEAT RECEPTOR-LIKE PROTEIN KINASE PXC1"/>
    <property type="match status" value="1"/>
</dbReference>